<accession>A0AB39M4B6</accession>
<reference evidence="2" key="1">
    <citation type="submission" date="2024-07" db="EMBL/GenBank/DDBJ databases">
        <authorList>
            <person name="Yu S.T."/>
        </authorList>
    </citation>
    <scope>NUCLEOTIDE SEQUENCE</scope>
    <source>
        <strain evidence="2">R08</strain>
    </source>
</reference>
<keyword evidence="1" id="KW-0732">Signal</keyword>
<dbReference type="AlphaFoldDB" id="A0AB39M4B6"/>
<organism evidence="2">
    <name type="scientific">Streptomyces sp. R08</name>
    <dbReference type="NCBI Taxonomy" id="3238624"/>
    <lineage>
        <taxon>Bacteria</taxon>
        <taxon>Bacillati</taxon>
        <taxon>Actinomycetota</taxon>
        <taxon>Actinomycetes</taxon>
        <taxon>Kitasatosporales</taxon>
        <taxon>Streptomycetaceae</taxon>
        <taxon>Streptomyces</taxon>
    </lineage>
</organism>
<evidence type="ECO:0000256" key="1">
    <source>
        <dbReference type="SAM" id="SignalP"/>
    </source>
</evidence>
<protein>
    <submittedName>
        <fullName evidence="2">Uncharacterized protein</fullName>
    </submittedName>
</protein>
<proteinExistence type="predicted"/>
<feature type="chain" id="PRO_5044262074" evidence="1">
    <location>
        <begin position="35"/>
        <end position="161"/>
    </location>
</feature>
<dbReference type="EMBL" id="CP163431">
    <property type="protein sequence ID" value="XDP99777.1"/>
    <property type="molecule type" value="Genomic_DNA"/>
</dbReference>
<dbReference type="RefSeq" id="WP_328831524.1">
    <property type="nucleotide sequence ID" value="NZ_CP163431.1"/>
</dbReference>
<evidence type="ECO:0000313" key="2">
    <source>
        <dbReference type="EMBL" id="XDP99777.1"/>
    </source>
</evidence>
<gene>
    <name evidence="2" type="ORF">AB5J58_06105</name>
</gene>
<name>A0AB39M4B6_9ACTN</name>
<feature type="signal peptide" evidence="1">
    <location>
        <begin position="1"/>
        <end position="34"/>
    </location>
</feature>
<sequence>MKGKLGSKRIGTGAALVTGVLAAASLAFAPSALAVTPQTATITADCGIFGGGAATITATQDGTAATVTVTSSITAPLPLSQDSISSTFTFVNASGGTTVFSGTKNPAMATGDPVTVGPLSGTVASGDSLESYGGSLQMTIFGVAVTCTATAPQSPGPFVFD</sequence>